<evidence type="ECO:0000313" key="1">
    <source>
        <dbReference type="EMBL" id="CAB9521291.1"/>
    </source>
</evidence>
<accession>A0A9N8HPI1</accession>
<dbReference type="Proteomes" id="UP001153069">
    <property type="component" value="Unassembled WGS sequence"/>
</dbReference>
<dbReference type="AlphaFoldDB" id="A0A9N8HPI1"/>
<evidence type="ECO:0000313" key="2">
    <source>
        <dbReference type="Proteomes" id="UP001153069"/>
    </source>
</evidence>
<reference evidence="1" key="1">
    <citation type="submission" date="2020-06" db="EMBL/GenBank/DDBJ databases">
        <authorList>
            <consortium name="Plant Systems Biology data submission"/>
        </authorList>
    </citation>
    <scope>NUCLEOTIDE SEQUENCE</scope>
    <source>
        <strain evidence="1">D6</strain>
    </source>
</reference>
<dbReference type="EMBL" id="CAICTM010001180">
    <property type="protein sequence ID" value="CAB9521291.1"/>
    <property type="molecule type" value="Genomic_DNA"/>
</dbReference>
<comment type="caution">
    <text evidence="1">The sequence shown here is derived from an EMBL/GenBank/DDBJ whole genome shotgun (WGS) entry which is preliminary data.</text>
</comment>
<organism evidence="1 2">
    <name type="scientific">Seminavis robusta</name>
    <dbReference type="NCBI Taxonomy" id="568900"/>
    <lineage>
        <taxon>Eukaryota</taxon>
        <taxon>Sar</taxon>
        <taxon>Stramenopiles</taxon>
        <taxon>Ochrophyta</taxon>
        <taxon>Bacillariophyta</taxon>
        <taxon>Bacillariophyceae</taxon>
        <taxon>Bacillariophycidae</taxon>
        <taxon>Naviculales</taxon>
        <taxon>Naviculaceae</taxon>
        <taxon>Seminavis</taxon>
    </lineage>
</organism>
<gene>
    <name evidence="1" type="ORF">SEMRO_1182_G249910.1</name>
</gene>
<protein>
    <submittedName>
        <fullName evidence="1">Uncharacterized protein</fullName>
    </submittedName>
</protein>
<keyword evidence="2" id="KW-1185">Reference proteome</keyword>
<sequence length="281" mass="31361">MVLLAVWHNKYKIPSQVPKASTVVVIDDDFLAEVRKIKSPTTQASIKHHGSNGRYYGYGYREIPKGQSNVSEHENFSSVGPYSVRKNDQASIDQNMEHEKVLASALKDATETIGHLFSRTKGRCVVKSGCIINDTLIWAAHKCNSKLENDLSFVGSSSFPTVLFCVSAETEHFHAESDVSYTLIYVPGQGWFKEGEGGRLEMLFALDEDGGLVDAVQLDIGTSLYFSGFFLLHRQNLKVRDEVFFNVAAYGSKPLYDKAKNTIWRNIVDVALDAWIKSPSK</sequence>
<proteinExistence type="predicted"/>
<name>A0A9N8HPI1_9STRA</name>